<dbReference type="GO" id="GO:0012505">
    <property type="term" value="C:endomembrane system"/>
    <property type="evidence" value="ECO:0007669"/>
    <property type="project" value="UniProtKB-SubCell"/>
</dbReference>
<dbReference type="GO" id="GO:0034488">
    <property type="term" value="P:basic amino acid transmembrane export from vacuole"/>
    <property type="evidence" value="ECO:0007669"/>
    <property type="project" value="UniProtKB-ARBA"/>
</dbReference>
<feature type="transmembrane region" description="Helical" evidence="10">
    <location>
        <begin position="152"/>
        <end position="172"/>
    </location>
</feature>
<keyword evidence="7 10" id="KW-1133">Transmembrane helix</keyword>
<gene>
    <name evidence="11" type="ORF">B9Z19DRAFT_53264</name>
</gene>
<comment type="subcellular location">
    <subcellularLocation>
        <location evidence="2">Endomembrane system</location>
        <topology evidence="2">Multi-pass membrane protein</topology>
    </subcellularLocation>
    <subcellularLocation>
        <location evidence="1">Vacuole</location>
    </subcellularLocation>
</comment>
<dbReference type="STRING" id="42251.A0A2T6ZT62"/>
<keyword evidence="12" id="KW-1185">Reference proteome</keyword>
<keyword evidence="3" id="KW-0813">Transport</keyword>
<feature type="transmembrane region" description="Helical" evidence="10">
    <location>
        <begin position="49"/>
        <end position="68"/>
    </location>
</feature>
<dbReference type="PANTHER" id="PTHR16201">
    <property type="entry name" value="SEVEN TRANSMEMBRANE PROTEIN 1-RELATED"/>
    <property type="match status" value="1"/>
</dbReference>
<comment type="caution">
    <text evidence="11">The sequence shown here is derived from an EMBL/GenBank/DDBJ whole genome shotgun (WGS) entry which is preliminary data.</text>
</comment>
<dbReference type="GO" id="GO:0015179">
    <property type="term" value="F:L-amino acid transmembrane transporter activity"/>
    <property type="evidence" value="ECO:0007669"/>
    <property type="project" value="UniProtKB-ARBA"/>
</dbReference>
<evidence type="ECO:0000256" key="9">
    <source>
        <dbReference type="ARBA" id="ARBA00038039"/>
    </source>
</evidence>
<keyword evidence="5 10" id="KW-0812">Transmembrane</keyword>
<evidence type="ECO:0000256" key="4">
    <source>
        <dbReference type="ARBA" id="ARBA00022554"/>
    </source>
</evidence>
<evidence type="ECO:0000313" key="11">
    <source>
        <dbReference type="EMBL" id="PUU78668.1"/>
    </source>
</evidence>
<feature type="transmembrane region" description="Helical" evidence="10">
    <location>
        <begin position="192"/>
        <end position="209"/>
    </location>
</feature>
<keyword evidence="4" id="KW-0926">Vacuole</keyword>
<comment type="similarity">
    <text evidence="9">Belongs to the laat-1 family.</text>
</comment>
<evidence type="ECO:0000256" key="6">
    <source>
        <dbReference type="ARBA" id="ARBA00022737"/>
    </source>
</evidence>
<name>A0A2T6ZT62_TUBBO</name>
<feature type="transmembrane region" description="Helical" evidence="10">
    <location>
        <begin position="12"/>
        <end position="37"/>
    </location>
</feature>
<keyword evidence="6" id="KW-0677">Repeat</keyword>
<dbReference type="GO" id="GO:0034490">
    <property type="term" value="P:basic amino acid transmembrane import into vacuole"/>
    <property type="evidence" value="ECO:0007669"/>
    <property type="project" value="UniProtKB-ARBA"/>
</dbReference>
<dbReference type="GO" id="GO:0005773">
    <property type="term" value="C:vacuole"/>
    <property type="evidence" value="ECO:0007669"/>
    <property type="project" value="UniProtKB-SubCell"/>
</dbReference>
<dbReference type="InterPro" id="IPR006603">
    <property type="entry name" value="PQ-loop_rpt"/>
</dbReference>
<dbReference type="GO" id="GO:0015174">
    <property type="term" value="F:basic amino acid transmembrane transporter activity"/>
    <property type="evidence" value="ECO:0007669"/>
    <property type="project" value="UniProtKB-ARBA"/>
</dbReference>
<dbReference type="Gene3D" id="1.20.1280.290">
    <property type="match status" value="2"/>
</dbReference>
<evidence type="ECO:0000256" key="2">
    <source>
        <dbReference type="ARBA" id="ARBA00004127"/>
    </source>
</evidence>
<dbReference type="OrthoDB" id="8048523at2759"/>
<evidence type="ECO:0000256" key="5">
    <source>
        <dbReference type="ARBA" id="ARBA00022692"/>
    </source>
</evidence>
<sequence length="308" mass="34083">MFPPAQQLDIDARAISGITGSISIACWIVVFSPQIIANFRRGSAEGLSLAFLIVWLAGDVFNVLGAVLQGVLPTMVILAVYYTLADIVLLFQCLYYHSLNSRNAAPETESLLPISNESTTVVDGSHLSPATPLLDPAKEPIQNEPQGLMKSIFLNAFSIFIVCLAGVFGWWISNRYSDSDPPAKSDGDDLSFSVFGQTFGYLCAVLYLASRVPQILLNYRRQSCEGISLLFFLFACIGNMTYVVSILAYVPQSEDEPSREYKQYIAVNASWLLGSVGTLFLDLIIFAQFFWYRDTEEEYESSSSEDES</sequence>
<dbReference type="PANTHER" id="PTHR16201:SF35">
    <property type="entry name" value="VACUOLAR AMINO ACID TRANSPORTER YPQ1-RELATED"/>
    <property type="match status" value="1"/>
</dbReference>
<proteinExistence type="inferred from homology"/>
<organism evidence="11 12">
    <name type="scientific">Tuber borchii</name>
    <name type="common">White truffle</name>
    <dbReference type="NCBI Taxonomy" id="42251"/>
    <lineage>
        <taxon>Eukaryota</taxon>
        <taxon>Fungi</taxon>
        <taxon>Dikarya</taxon>
        <taxon>Ascomycota</taxon>
        <taxon>Pezizomycotina</taxon>
        <taxon>Pezizomycetes</taxon>
        <taxon>Pezizales</taxon>
        <taxon>Tuberaceae</taxon>
        <taxon>Tuber</taxon>
    </lineage>
</organism>
<dbReference type="GO" id="GO:0098588">
    <property type="term" value="C:bounding membrane of organelle"/>
    <property type="evidence" value="ECO:0007669"/>
    <property type="project" value="UniProtKB-ARBA"/>
</dbReference>
<dbReference type="FunFam" id="1.20.1280.290:FF:000011">
    <property type="entry name" value="PQ loop repeat protein"/>
    <property type="match status" value="1"/>
</dbReference>
<feature type="transmembrane region" description="Helical" evidence="10">
    <location>
        <begin position="229"/>
        <end position="250"/>
    </location>
</feature>
<dbReference type="FunFam" id="1.20.1280.290:FF:000012">
    <property type="entry name" value="Vacuolar membrane PQ loop repeat protein"/>
    <property type="match status" value="1"/>
</dbReference>
<dbReference type="Pfam" id="PF04193">
    <property type="entry name" value="PQ-loop"/>
    <property type="match status" value="2"/>
</dbReference>
<reference evidence="11 12" key="1">
    <citation type="submission" date="2017-04" db="EMBL/GenBank/DDBJ databases">
        <title>Draft genome sequence of Tuber borchii Vittad., a whitish edible truffle.</title>
        <authorList>
            <consortium name="DOE Joint Genome Institute"/>
            <person name="Murat C."/>
            <person name="Kuo A."/>
            <person name="Barry K.W."/>
            <person name="Clum A."/>
            <person name="Dockter R.B."/>
            <person name="Fauchery L."/>
            <person name="Iotti M."/>
            <person name="Kohler A."/>
            <person name="Labutti K."/>
            <person name="Lindquist E.A."/>
            <person name="Lipzen A."/>
            <person name="Ohm R.A."/>
            <person name="Wang M."/>
            <person name="Grigoriev I.V."/>
            <person name="Zambonelli A."/>
            <person name="Martin F.M."/>
        </authorList>
    </citation>
    <scope>NUCLEOTIDE SEQUENCE [LARGE SCALE GENOMIC DNA]</scope>
    <source>
        <strain evidence="11 12">Tbo3840</strain>
    </source>
</reference>
<evidence type="ECO:0000256" key="1">
    <source>
        <dbReference type="ARBA" id="ARBA00004116"/>
    </source>
</evidence>
<dbReference type="GO" id="GO:0015101">
    <property type="term" value="F:organic cation transmembrane transporter activity"/>
    <property type="evidence" value="ECO:0007669"/>
    <property type="project" value="UniProtKB-ARBA"/>
</dbReference>
<evidence type="ECO:0000256" key="7">
    <source>
        <dbReference type="ARBA" id="ARBA00022989"/>
    </source>
</evidence>
<dbReference type="SMART" id="SM00679">
    <property type="entry name" value="CTNS"/>
    <property type="match status" value="2"/>
</dbReference>
<evidence type="ECO:0000313" key="12">
    <source>
        <dbReference type="Proteomes" id="UP000244722"/>
    </source>
</evidence>
<dbReference type="Proteomes" id="UP000244722">
    <property type="component" value="Unassembled WGS sequence"/>
</dbReference>
<evidence type="ECO:0000256" key="3">
    <source>
        <dbReference type="ARBA" id="ARBA00022448"/>
    </source>
</evidence>
<protein>
    <submittedName>
        <fullName evidence="11">PQ loop repeat-domain-containing protein</fullName>
    </submittedName>
</protein>
<evidence type="ECO:0000256" key="10">
    <source>
        <dbReference type="SAM" id="Phobius"/>
    </source>
</evidence>
<dbReference type="EMBL" id="NESQ01000110">
    <property type="protein sequence ID" value="PUU78668.1"/>
    <property type="molecule type" value="Genomic_DNA"/>
</dbReference>
<feature type="transmembrane region" description="Helical" evidence="10">
    <location>
        <begin position="74"/>
        <end position="96"/>
    </location>
</feature>
<feature type="transmembrane region" description="Helical" evidence="10">
    <location>
        <begin position="270"/>
        <end position="292"/>
    </location>
</feature>
<keyword evidence="8 10" id="KW-0472">Membrane</keyword>
<evidence type="ECO:0000256" key="8">
    <source>
        <dbReference type="ARBA" id="ARBA00023136"/>
    </source>
</evidence>
<dbReference type="InterPro" id="IPR051415">
    <property type="entry name" value="LAAT-1"/>
</dbReference>
<dbReference type="AlphaFoldDB" id="A0A2T6ZT62"/>
<accession>A0A2T6ZT62</accession>